<evidence type="ECO:0000313" key="3">
    <source>
        <dbReference type="Proteomes" id="UP000184428"/>
    </source>
</evidence>
<dbReference type="InterPro" id="IPR003474">
    <property type="entry name" value="Glcn_transporter"/>
</dbReference>
<feature type="non-terminal residue" evidence="2">
    <location>
        <position position="41"/>
    </location>
</feature>
<gene>
    <name evidence="2" type="ORF">SAMN05660350_00788</name>
</gene>
<dbReference type="EMBL" id="FRDM01000002">
    <property type="protein sequence ID" value="SHN57520.1"/>
    <property type="molecule type" value="Genomic_DNA"/>
</dbReference>
<accession>A0A1M7SGE9</accession>
<sequence length="41" mass="4324">MVVLHTAIAIAVIVLLIIRIRIDPVISLIIGSLYLGLATGV</sequence>
<dbReference type="GO" id="GO:0016020">
    <property type="term" value="C:membrane"/>
    <property type="evidence" value="ECO:0007669"/>
    <property type="project" value="InterPro"/>
</dbReference>
<name>A0A1M7SGE9_9ACTN</name>
<dbReference type="AlphaFoldDB" id="A0A1M7SGE9"/>
<dbReference type="RefSeq" id="WP_175561264.1">
    <property type="nucleotide sequence ID" value="NZ_FRDM01000002.1"/>
</dbReference>
<keyword evidence="1" id="KW-1133">Transmembrane helix</keyword>
<keyword evidence="1" id="KW-0472">Membrane</keyword>
<proteinExistence type="predicted"/>
<evidence type="ECO:0000256" key="1">
    <source>
        <dbReference type="SAM" id="Phobius"/>
    </source>
</evidence>
<reference evidence="2 3" key="1">
    <citation type="submission" date="2016-12" db="EMBL/GenBank/DDBJ databases">
        <authorList>
            <person name="Song W.-J."/>
            <person name="Kurnit D.M."/>
        </authorList>
    </citation>
    <scope>NUCLEOTIDE SEQUENCE [LARGE SCALE GENOMIC DNA]</scope>
    <source>
        <strain evidence="2 3">DSM 43162</strain>
    </source>
</reference>
<dbReference type="Pfam" id="PF02447">
    <property type="entry name" value="GntP_permease"/>
    <property type="match status" value="1"/>
</dbReference>
<feature type="transmembrane region" description="Helical" evidence="1">
    <location>
        <begin position="6"/>
        <end position="22"/>
    </location>
</feature>
<dbReference type="GO" id="GO:0015128">
    <property type="term" value="F:gluconate transmembrane transporter activity"/>
    <property type="evidence" value="ECO:0007669"/>
    <property type="project" value="InterPro"/>
</dbReference>
<evidence type="ECO:0000313" key="2">
    <source>
        <dbReference type="EMBL" id="SHN57520.1"/>
    </source>
</evidence>
<keyword evidence="1" id="KW-0812">Transmembrane</keyword>
<organism evidence="2 3">
    <name type="scientific">Geodermatophilus obscurus</name>
    <dbReference type="NCBI Taxonomy" id="1861"/>
    <lineage>
        <taxon>Bacteria</taxon>
        <taxon>Bacillati</taxon>
        <taxon>Actinomycetota</taxon>
        <taxon>Actinomycetes</taxon>
        <taxon>Geodermatophilales</taxon>
        <taxon>Geodermatophilaceae</taxon>
        <taxon>Geodermatophilus</taxon>
    </lineage>
</organism>
<protein>
    <submittedName>
        <fullName evidence="2">GntP family permease</fullName>
    </submittedName>
</protein>
<dbReference type="Proteomes" id="UP000184428">
    <property type="component" value="Unassembled WGS sequence"/>
</dbReference>